<reference evidence="3" key="2">
    <citation type="submission" date="2019-09" db="UniProtKB">
        <authorList>
            <consortium name="WormBaseParasite"/>
        </authorList>
    </citation>
    <scope>IDENTIFICATION</scope>
</reference>
<dbReference type="Proteomes" id="UP000050761">
    <property type="component" value="Unassembled WGS sequence"/>
</dbReference>
<organism evidence="2 3">
    <name type="scientific">Heligmosomoides polygyrus</name>
    <name type="common">Parasitic roundworm</name>
    <dbReference type="NCBI Taxonomy" id="6339"/>
    <lineage>
        <taxon>Eukaryota</taxon>
        <taxon>Metazoa</taxon>
        <taxon>Ecdysozoa</taxon>
        <taxon>Nematoda</taxon>
        <taxon>Chromadorea</taxon>
        <taxon>Rhabditida</taxon>
        <taxon>Rhabditina</taxon>
        <taxon>Rhabditomorpha</taxon>
        <taxon>Strongyloidea</taxon>
        <taxon>Heligmosomidae</taxon>
        <taxon>Heligmosomoides</taxon>
    </lineage>
</organism>
<dbReference type="EMBL" id="UZAH01025903">
    <property type="protein sequence ID" value="VDO72488.1"/>
    <property type="molecule type" value="Genomic_DNA"/>
</dbReference>
<evidence type="ECO:0000313" key="1">
    <source>
        <dbReference type="EMBL" id="VDO72488.1"/>
    </source>
</evidence>
<dbReference type="WBParaSite" id="HPBE_0000749201-mRNA-1">
    <property type="protein sequence ID" value="HPBE_0000749201-mRNA-1"/>
    <property type="gene ID" value="HPBE_0000749201"/>
</dbReference>
<sequence>MIEHFVGLVTFLFYAKDTGKPPVHDRVAYCVTECTVGQRKVFNLSPRAIQLSSIRLAHDRLVFSCADEEQVEEYAVYEGFQLTLH</sequence>
<accession>A0A3P8B7L1</accession>
<dbReference type="AlphaFoldDB" id="A0A183FK60"/>
<evidence type="ECO:0000313" key="2">
    <source>
        <dbReference type="Proteomes" id="UP000050761"/>
    </source>
</evidence>
<reference evidence="1 2" key="1">
    <citation type="submission" date="2018-11" db="EMBL/GenBank/DDBJ databases">
        <authorList>
            <consortium name="Pathogen Informatics"/>
        </authorList>
    </citation>
    <scope>NUCLEOTIDE SEQUENCE [LARGE SCALE GENOMIC DNA]</scope>
</reference>
<accession>A0A183FK60</accession>
<name>A0A183FK60_HELPZ</name>
<protein>
    <submittedName>
        <fullName evidence="3">FERM domain-containing protein</fullName>
    </submittedName>
</protein>
<evidence type="ECO:0000313" key="3">
    <source>
        <dbReference type="WBParaSite" id="HPBE_0000749201-mRNA-1"/>
    </source>
</evidence>
<keyword evidence="2" id="KW-1185">Reference proteome</keyword>
<gene>
    <name evidence="1" type="ORF">HPBE_LOCUS7493</name>
</gene>
<proteinExistence type="predicted"/>